<dbReference type="SUPFAM" id="SSF109640">
    <property type="entry name" value="KRAB domain (Kruppel-associated box)"/>
    <property type="match status" value="1"/>
</dbReference>
<dbReference type="CDD" id="cd07765">
    <property type="entry name" value="KRAB_A-box"/>
    <property type="match status" value="1"/>
</dbReference>
<dbReference type="Pfam" id="PF01352">
    <property type="entry name" value="KRAB"/>
    <property type="match status" value="1"/>
</dbReference>
<reference evidence="2" key="3">
    <citation type="submission" date="2025-09" db="UniProtKB">
        <authorList>
            <consortium name="Ensembl"/>
        </authorList>
    </citation>
    <scope>IDENTIFICATION</scope>
</reference>
<dbReference type="InterPro" id="IPR036051">
    <property type="entry name" value="KRAB_dom_sf"/>
</dbReference>
<dbReference type="PANTHER" id="PTHR23232:SF157">
    <property type="entry name" value="ZINC FINGER PROTEIN 525"/>
    <property type="match status" value="1"/>
</dbReference>
<dbReference type="GO" id="GO:0006355">
    <property type="term" value="P:regulation of DNA-templated transcription"/>
    <property type="evidence" value="ECO:0007669"/>
    <property type="project" value="InterPro"/>
</dbReference>
<evidence type="ECO:0000313" key="3">
    <source>
        <dbReference type="Proteomes" id="UP000005225"/>
    </source>
</evidence>
<name>H0X4T2_OTOGA</name>
<sequence length="126" mass="14997">QALLTFRDVSIEFSMDEWACLDPAQQNLYRDVMLETYRHLVFLDLITCLEQRKEPWKVKTHQAVVKRQGSLVFSDVLSSLHFLSFISYKRFTCTLVKINQRLCLKMHLRTLQRDGMCLLLYSFLFN</sequence>
<organism evidence="2 3">
    <name type="scientific">Otolemur garnettii</name>
    <name type="common">Small-eared galago</name>
    <name type="synonym">Garnett's greater bushbaby</name>
    <dbReference type="NCBI Taxonomy" id="30611"/>
    <lineage>
        <taxon>Eukaryota</taxon>
        <taxon>Metazoa</taxon>
        <taxon>Chordata</taxon>
        <taxon>Craniata</taxon>
        <taxon>Vertebrata</taxon>
        <taxon>Euteleostomi</taxon>
        <taxon>Mammalia</taxon>
        <taxon>Eutheria</taxon>
        <taxon>Euarchontoglires</taxon>
        <taxon>Primates</taxon>
        <taxon>Strepsirrhini</taxon>
        <taxon>Lorisiformes</taxon>
        <taxon>Galagidae</taxon>
        <taxon>Otolemur</taxon>
    </lineage>
</organism>
<dbReference type="PANTHER" id="PTHR23232">
    <property type="entry name" value="KRAB DOMAIN C2H2 ZINC FINGER"/>
    <property type="match status" value="1"/>
</dbReference>
<protein>
    <recommendedName>
        <fullName evidence="1">KRAB domain-containing protein</fullName>
    </recommendedName>
</protein>
<proteinExistence type="predicted"/>
<dbReference type="STRING" id="30611.ENSOGAP00000010237"/>
<dbReference type="AlphaFoldDB" id="H0X4T2"/>
<reference evidence="2" key="2">
    <citation type="submission" date="2025-08" db="UniProtKB">
        <authorList>
            <consortium name="Ensembl"/>
        </authorList>
    </citation>
    <scope>IDENTIFICATION</scope>
</reference>
<dbReference type="EMBL" id="AAQR03189387">
    <property type="status" value="NOT_ANNOTATED_CDS"/>
    <property type="molecule type" value="Genomic_DNA"/>
</dbReference>
<accession>H0X4T2</accession>
<reference evidence="3" key="1">
    <citation type="submission" date="2011-03" db="EMBL/GenBank/DDBJ databases">
        <title>Version 3 of the genome sequence of Otolemur garnettii (Bushbaby).</title>
        <authorList>
            <consortium name="The Broad Institute Genome Sequencing Platform"/>
            <person name="Di Palma F."/>
            <person name="Johnson J."/>
            <person name="Lander E.S."/>
            <person name="Lindblad-Toh K."/>
            <person name="Jaffe D.B."/>
            <person name="Gnerre S."/>
            <person name="MacCallum I."/>
            <person name="Przybylski D."/>
            <person name="Ribeiro F.J."/>
            <person name="Burton J.N."/>
            <person name="Walker B.J."/>
            <person name="Sharpe T."/>
            <person name="Hall G."/>
        </authorList>
    </citation>
    <scope>NUCLEOTIDE SEQUENCE [LARGE SCALE GENOMIC DNA]</scope>
</reference>
<dbReference type="eggNOG" id="KOG1721">
    <property type="taxonomic scope" value="Eukaryota"/>
</dbReference>
<dbReference type="Gene3D" id="6.10.140.140">
    <property type="match status" value="1"/>
</dbReference>
<dbReference type="PROSITE" id="PS50805">
    <property type="entry name" value="KRAB"/>
    <property type="match status" value="1"/>
</dbReference>
<dbReference type="SMART" id="SM00349">
    <property type="entry name" value="KRAB"/>
    <property type="match status" value="1"/>
</dbReference>
<dbReference type="HOGENOM" id="CLU_002678_69_11_1"/>
<dbReference type="InterPro" id="IPR050169">
    <property type="entry name" value="Krueppel_C2H2_ZnF"/>
</dbReference>
<keyword evidence="3" id="KW-1185">Reference proteome</keyword>
<evidence type="ECO:0000313" key="2">
    <source>
        <dbReference type="Ensembl" id="ENSOGAP00000010237.2"/>
    </source>
</evidence>
<dbReference type="InterPro" id="IPR001909">
    <property type="entry name" value="KRAB"/>
</dbReference>
<dbReference type="InParanoid" id="H0X4T2"/>
<evidence type="ECO:0000259" key="1">
    <source>
        <dbReference type="PROSITE" id="PS50805"/>
    </source>
</evidence>
<dbReference type="Ensembl" id="ENSOGAT00000011437.2">
    <property type="protein sequence ID" value="ENSOGAP00000010237.2"/>
    <property type="gene ID" value="ENSOGAG00000011433.2"/>
</dbReference>
<dbReference type="Proteomes" id="UP000005225">
    <property type="component" value="Unassembled WGS sequence"/>
</dbReference>
<dbReference type="GeneTree" id="ENSGT01150000286936"/>
<feature type="domain" description="KRAB" evidence="1">
    <location>
        <begin position="4"/>
        <end position="68"/>
    </location>
</feature>